<evidence type="ECO:0000259" key="6">
    <source>
        <dbReference type="PROSITE" id="PS51039"/>
    </source>
</evidence>
<name>A0A397V5I5_9GLOM</name>
<accession>A0A397V5I5</accession>
<comment type="caution">
    <text evidence="7">The sequence shown here is derived from an EMBL/GenBank/DDBJ whole genome shotgun (WGS) entry which is preliminary data.</text>
</comment>
<dbReference type="GO" id="GO:0005737">
    <property type="term" value="C:cytoplasm"/>
    <property type="evidence" value="ECO:0007669"/>
    <property type="project" value="TreeGrafter"/>
</dbReference>
<feature type="region of interest" description="Disordered" evidence="5">
    <location>
        <begin position="108"/>
        <end position="133"/>
    </location>
</feature>
<feature type="domain" description="AN1-type" evidence="6">
    <location>
        <begin position="32"/>
        <end position="85"/>
    </location>
</feature>
<dbReference type="Pfam" id="PF25327">
    <property type="entry name" value="UBL_ZFAND1"/>
    <property type="match status" value="1"/>
</dbReference>
<sequence>MLLVPQNETEDKILEEHKQSNCTLHLLSSIPSATQKKCNLKLCNNKSSEGGVMIYVVCDGCGDMFCLKHRHPPTHQCASLNIASENKVKRREMAEELIAKYFKKTNSDTNDNTSTSATSSKSQSFTTKPKKKGNKMIEVMKLKSKAQGDSSIPTDSRLYLNVEFLNNSNVVNKPMFFNKNWTIGKVLDKTAIEGKFRNENNRIAVDDPNRLVLLNIETGNILNTEKKSCELLENGDTIRLERLKDIKLD</sequence>
<dbReference type="GO" id="GO:0008270">
    <property type="term" value="F:zinc ion binding"/>
    <property type="evidence" value="ECO:0007669"/>
    <property type="project" value="UniProtKB-KW"/>
</dbReference>
<dbReference type="SUPFAM" id="SSF118310">
    <property type="entry name" value="AN1-like Zinc finger"/>
    <property type="match status" value="1"/>
</dbReference>
<evidence type="ECO:0000256" key="1">
    <source>
        <dbReference type="ARBA" id="ARBA00022723"/>
    </source>
</evidence>
<dbReference type="PROSITE" id="PS51039">
    <property type="entry name" value="ZF_AN1"/>
    <property type="match status" value="1"/>
</dbReference>
<keyword evidence="2 4" id="KW-0863">Zinc-finger</keyword>
<dbReference type="SMART" id="SM00154">
    <property type="entry name" value="ZnF_AN1"/>
    <property type="match status" value="1"/>
</dbReference>
<feature type="compositionally biased region" description="Low complexity" evidence="5">
    <location>
        <begin position="108"/>
        <end position="127"/>
    </location>
</feature>
<gene>
    <name evidence="7" type="ORF">C2G38_2186678</name>
</gene>
<dbReference type="AlphaFoldDB" id="A0A397V5I5"/>
<keyword evidence="3" id="KW-0862">Zinc</keyword>
<keyword evidence="1" id="KW-0479">Metal-binding</keyword>
<dbReference type="EMBL" id="QKWP01000590">
    <property type="protein sequence ID" value="RIB17685.1"/>
    <property type="molecule type" value="Genomic_DNA"/>
</dbReference>
<dbReference type="Proteomes" id="UP000266673">
    <property type="component" value="Unassembled WGS sequence"/>
</dbReference>
<dbReference type="InterPro" id="IPR057358">
    <property type="entry name" value="UBL_ZFAND1-like"/>
</dbReference>
<evidence type="ECO:0000313" key="8">
    <source>
        <dbReference type="Proteomes" id="UP000266673"/>
    </source>
</evidence>
<protein>
    <recommendedName>
        <fullName evidence="6">AN1-type domain-containing protein</fullName>
    </recommendedName>
</protein>
<evidence type="ECO:0000256" key="3">
    <source>
        <dbReference type="ARBA" id="ARBA00022833"/>
    </source>
</evidence>
<organism evidence="7 8">
    <name type="scientific">Gigaspora rosea</name>
    <dbReference type="NCBI Taxonomy" id="44941"/>
    <lineage>
        <taxon>Eukaryota</taxon>
        <taxon>Fungi</taxon>
        <taxon>Fungi incertae sedis</taxon>
        <taxon>Mucoromycota</taxon>
        <taxon>Glomeromycotina</taxon>
        <taxon>Glomeromycetes</taxon>
        <taxon>Diversisporales</taxon>
        <taxon>Gigasporaceae</taxon>
        <taxon>Gigaspora</taxon>
    </lineage>
</organism>
<evidence type="ECO:0000256" key="5">
    <source>
        <dbReference type="SAM" id="MobiDB-lite"/>
    </source>
</evidence>
<evidence type="ECO:0000313" key="7">
    <source>
        <dbReference type="EMBL" id="RIB17685.1"/>
    </source>
</evidence>
<dbReference type="Pfam" id="PF01428">
    <property type="entry name" value="zf-AN1"/>
    <property type="match status" value="1"/>
</dbReference>
<dbReference type="PANTHER" id="PTHR14677:SF20">
    <property type="entry name" value="ZINC FINGER AN1-TYPE CONTAINING 2A-RELATED"/>
    <property type="match status" value="1"/>
</dbReference>
<proteinExistence type="predicted"/>
<dbReference type="Gene3D" id="4.10.1110.10">
    <property type="entry name" value="AN1-like Zinc finger"/>
    <property type="match status" value="1"/>
</dbReference>
<dbReference type="OrthoDB" id="431929at2759"/>
<dbReference type="InterPro" id="IPR035896">
    <property type="entry name" value="AN1-like_Znf"/>
</dbReference>
<evidence type="ECO:0000256" key="2">
    <source>
        <dbReference type="ARBA" id="ARBA00022771"/>
    </source>
</evidence>
<keyword evidence="8" id="KW-1185">Reference proteome</keyword>
<dbReference type="PANTHER" id="PTHR14677">
    <property type="entry name" value="ARSENITE INDUCUBLE RNA ASSOCIATED PROTEIN AIP-1-RELATED"/>
    <property type="match status" value="1"/>
</dbReference>
<dbReference type="STRING" id="44941.A0A397V5I5"/>
<reference evidence="7" key="1">
    <citation type="submission" date="2018-06" db="EMBL/GenBank/DDBJ databases">
        <title>Comparative genomics reveals the genomic features of Rhizophagus irregularis, R. cerebriforme, R. diaphanum and Gigaspora rosea, and their symbiotic lifestyle signature.</title>
        <authorList>
            <person name="Morin E."/>
            <person name="San Clemente H."/>
            <person name="Chen E.C.H."/>
            <person name="De La Providencia I."/>
            <person name="Hainaut M."/>
            <person name="Kuo A."/>
            <person name="Kohler A."/>
            <person name="Murat C."/>
            <person name="Tang N."/>
            <person name="Roy S."/>
            <person name="Loubradou J."/>
            <person name="Henrissat B."/>
            <person name="Grigoriev I.V."/>
            <person name="Corradi N."/>
            <person name="Roux C."/>
            <person name="Martin F.M."/>
        </authorList>
    </citation>
    <scope>NUCLEOTIDE SEQUENCE [LARGE SCALE GENOMIC DNA]</scope>
    <source>
        <strain evidence="7">DAOM 194757</strain>
    </source>
</reference>
<dbReference type="InterPro" id="IPR000058">
    <property type="entry name" value="Znf_AN1"/>
</dbReference>
<evidence type="ECO:0000256" key="4">
    <source>
        <dbReference type="PROSITE-ProRule" id="PRU00449"/>
    </source>
</evidence>